<evidence type="ECO:0000313" key="1">
    <source>
        <dbReference type="EMBL" id="BAX79262.1"/>
    </source>
</evidence>
<name>A0A1Y1CGW1_9BACT</name>
<accession>A0A1Y1CGW1</accession>
<keyword evidence="2" id="KW-1185">Reference proteome</keyword>
<dbReference type="InterPro" id="IPR036249">
    <property type="entry name" value="Thioredoxin-like_sf"/>
</dbReference>
<dbReference type="Gene3D" id="3.40.30.10">
    <property type="entry name" value="Glutaredoxin"/>
    <property type="match status" value="1"/>
</dbReference>
<dbReference type="Proteomes" id="UP000218267">
    <property type="component" value="Chromosome"/>
</dbReference>
<protein>
    <submittedName>
        <fullName evidence="1">Ferredoxin</fullName>
    </submittedName>
</protein>
<reference evidence="2" key="2">
    <citation type="journal article" date="2020" name="Antonie Van Leeuwenhoek">
        <title>Labilibaculum antarcticum sp. nov., a novel facultative anaerobic, psychrotorelant bacterium isolated from marine sediment of Antarctica.</title>
        <authorList>
            <person name="Watanabe M."/>
            <person name="Kojima H."/>
            <person name="Fukui M."/>
        </authorList>
    </citation>
    <scope>NUCLEOTIDE SEQUENCE [LARGE SCALE GENOMIC DNA]</scope>
    <source>
        <strain evidence="2">SPP2</strain>
    </source>
</reference>
<proteinExistence type="predicted"/>
<dbReference type="SUPFAM" id="SSF52833">
    <property type="entry name" value="Thioredoxin-like"/>
    <property type="match status" value="1"/>
</dbReference>
<reference evidence="1 2" key="1">
    <citation type="journal article" date="2018" name="Mar. Genomics">
        <title>Complete genome sequence of Marinifilaceae bacterium strain SPP2, isolated from the Antarctic marine sediment.</title>
        <authorList>
            <person name="Watanabe M."/>
            <person name="Kojima H."/>
            <person name="Fukui M."/>
        </authorList>
    </citation>
    <scope>NUCLEOTIDE SEQUENCE [LARGE SCALE GENOMIC DNA]</scope>
    <source>
        <strain evidence="1 2">SPP2</strain>
    </source>
</reference>
<sequence>MWLITEQNKLKTLKIFIIMKKPEFHILVCNSFRIAGEAQGYCNKNGSVEMVQYLTEECADRGLDATVSTTGCLNVCSQGPVMVIHPNNLWYGGITTDRIDEILDALEEGEAVTEYLIAE</sequence>
<gene>
    <name evidence="1" type="ORF">ALGA_0873</name>
</gene>
<dbReference type="AlphaFoldDB" id="A0A1Y1CGW1"/>
<evidence type="ECO:0000313" key="2">
    <source>
        <dbReference type="Proteomes" id="UP000218267"/>
    </source>
</evidence>
<dbReference type="EMBL" id="AP018042">
    <property type="protein sequence ID" value="BAX79262.1"/>
    <property type="molecule type" value="Genomic_DNA"/>
</dbReference>
<dbReference type="KEGG" id="mbas:ALGA_0873"/>
<dbReference type="CDD" id="cd02980">
    <property type="entry name" value="TRX_Fd_family"/>
    <property type="match status" value="1"/>
</dbReference>
<dbReference type="Pfam" id="PF01257">
    <property type="entry name" value="2Fe-2S_thioredx"/>
    <property type="match status" value="1"/>
</dbReference>
<organism evidence="1 2">
    <name type="scientific">Labilibaculum antarcticum</name>
    <dbReference type="NCBI Taxonomy" id="1717717"/>
    <lineage>
        <taxon>Bacteria</taxon>
        <taxon>Pseudomonadati</taxon>
        <taxon>Bacteroidota</taxon>
        <taxon>Bacteroidia</taxon>
        <taxon>Marinilabiliales</taxon>
        <taxon>Marinifilaceae</taxon>
        <taxon>Labilibaculum</taxon>
    </lineage>
</organism>